<dbReference type="AlphaFoldDB" id="A0A392W518"/>
<reference evidence="1 2" key="1">
    <citation type="journal article" date="2018" name="Front. Plant Sci.">
        <title>Red Clover (Trifolium pratense) and Zigzag Clover (T. medium) - A Picture of Genomic Similarities and Differences.</title>
        <authorList>
            <person name="Dluhosova J."/>
            <person name="Istvanek J."/>
            <person name="Nedelnik J."/>
            <person name="Repkova J."/>
        </authorList>
    </citation>
    <scope>NUCLEOTIDE SEQUENCE [LARGE SCALE GENOMIC DNA]</scope>
    <source>
        <strain evidence="2">cv. 10/8</strain>
        <tissue evidence="1">Leaf</tissue>
    </source>
</reference>
<protein>
    <submittedName>
        <fullName evidence="1">Uncharacterized protein</fullName>
    </submittedName>
</protein>
<comment type="caution">
    <text evidence="1">The sequence shown here is derived from an EMBL/GenBank/DDBJ whole genome shotgun (WGS) entry which is preliminary data.</text>
</comment>
<keyword evidence="2" id="KW-1185">Reference proteome</keyword>
<dbReference type="EMBL" id="LXQA011337834">
    <property type="protein sequence ID" value="MCI93760.1"/>
    <property type="molecule type" value="Genomic_DNA"/>
</dbReference>
<dbReference type="Proteomes" id="UP000265520">
    <property type="component" value="Unassembled WGS sequence"/>
</dbReference>
<organism evidence="1 2">
    <name type="scientific">Trifolium medium</name>
    <dbReference type="NCBI Taxonomy" id="97028"/>
    <lineage>
        <taxon>Eukaryota</taxon>
        <taxon>Viridiplantae</taxon>
        <taxon>Streptophyta</taxon>
        <taxon>Embryophyta</taxon>
        <taxon>Tracheophyta</taxon>
        <taxon>Spermatophyta</taxon>
        <taxon>Magnoliopsida</taxon>
        <taxon>eudicotyledons</taxon>
        <taxon>Gunneridae</taxon>
        <taxon>Pentapetalae</taxon>
        <taxon>rosids</taxon>
        <taxon>fabids</taxon>
        <taxon>Fabales</taxon>
        <taxon>Fabaceae</taxon>
        <taxon>Papilionoideae</taxon>
        <taxon>50 kb inversion clade</taxon>
        <taxon>NPAAA clade</taxon>
        <taxon>Hologalegina</taxon>
        <taxon>IRL clade</taxon>
        <taxon>Trifolieae</taxon>
        <taxon>Trifolium</taxon>
    </lineage>
</organism>
<name>A0A392W518_9FABA</name>
<proteinExistence type="predicted"/>
<sequence>RGRVKTAANPMITEERVTVVAKGSNATGYAISVGRGVICLMTARTRMISVSAVESLGTRPMLVV</sequence>
<evidence type="ECO:0000313" key="2">
    <source>
        <dbReference type="Proteomes" id="UP000265520"/>
    </source>
</evidence>
<accession>A0A392W518</accession>
<feature type="non-terminal residue" evidence="1">
    <location>
        <position position="1"/>
    </location>
</feature>
<evidence type="ECO:0000313" key="1">
    <source>
        <dbReference type="EMBL" id="MCI93760.1"/>
    </source>
</evidence>